<proteinExistence type="predicted"/>
<sequence length="79" mass="9207">MREVGDVFQEKIEKFEIEEQVPINDVDMVEEDHNAEKFNVQMLNLDEEQEEIHASLATEEEIQKWLVAKRFGDLGNSAT</sequence>
<evidence type="ECO:0000313" key="1">
    <source>
        <dbReference type="EMBL" id="KAF2308199.1"/>
    </source>
</evidence>
<name>A0A6A6M8D1_HEVBR</name>
<accession>A0A6A6M8D1</accession>
<organism evidence="1 2">
    <name type="scientific">Hevea brasiliensis</name>
    <name type="common">Para rubber tree</name>
    <name type="synonym">Siphonia brasiliensis</name>
    <dbReference type="NCBI Taxonomy" id="3981"/>
    <lineage>
        <taxon>Eukaryota</taxon>
        <taxon>Viridiplantae</taxon>
        <taxon>Streptophyta</taxon>
        <taxon>Embryophyta</taxon>
        <taxon>Tracheophyta</taxon>
        <taxon>Spermatophyta</taxon>
        <taxon>Magnoliopsida</taxon>
        <taxon>eudicotyledons</taxon>
        <taxon>Gunneridae</taxon>
        <taxon>Pentapetalae</taxon>
        <taxon>rosids</taxon>
        <taxon>fabids</taxon>
        <taxon>Malpighiales</taxon>
        <taxon>Euphorbiaceae</taxon>
        <taxon>Crotonoideae</taxon>
        <taxon>Micrandreae</taxon>
        <taxon>Hevea</taxon>
    </lineage>
</organism>
<protein>
    <submittedName>
        <fullName evidence="1">Uncharacterized protein</fullName>
    </submittedName>
</protein>
<gene>
    <name evidence="1" type="ORF">GH714_036731</name>
</gene>
<keyword evidence="2" id="KW-1185">Reference proteome</keyword>
<reference evidence="1 2" key="1">
    <citation type="journal article" date="2020" name="Mol. Plant">
        <title>The Chromosome-Based Rubber Tree Genome Provides New Insights into Spurge Genome Evolution and Rubber Biosynthesis.</title>
        <authorList>
            <person name="Liu J."/>
            <person name="Shi C."/>
            <person name="Shi C.C."/>
            <person name="Li W."/>
            <person name="Zhang Q.J."/>
            <person name="Zhang Y."/>
            <person name="Li K."/>
            <person name="Lu H.F."/>
            <person name="Shi C."/>
            <person name="Zhu S.T."/>
            <person name="Xiao Z.Y."/>
            <person name="Nan H."/>
            <person name="Yue Y."/>
            <person name="Zhu X.G."/>
            <person name="Wu Y."/>
            <person name="Hong X.N."/>
            <person name="Fan G.Y."/>
            <person name="Tong Y."/>
            <person name="Zhang D."/>
            <person name="Mao C.L."/>
            <person name="Liu Y.L."/>
            <person name="Hao S.J."/>
            <person name="Liu W.Q."/>
            <person name="Lv M.Q."/>
            <person name="Zhang H.B."/>
            <person name="Liu Y."/>
            <person name="Hu-Tang G.R."/>
            <person name="Wang J.P."/>
            <person name="Wang J.H."/>
            <person name="Sun Y.H."/>
            <person name="Ni S.B."/>
            <person name="Chen W.B."/>
            <person name="Zhang X.C."/>
            <person name="Jiao Y.N."/>
            <person name="Eichler E.E."/>
            <person name="Li G.H."/>
            <person name="Liu X."/>
            <person name="Gao L.Z."/>
        </authorList>
    </citation>
    <scope>NUCLEOTIDE SEQUENCE [LARGE SCALE GENOMIC DNA]</scope>
    <source>
        <strain evidence="2">cv. GT1</strain>
        <tissue evidence="1">Leaf</tissue>
    </source>
</reference>
<dbReference type="EMBL" id="JAAGAX010000008">
    <property type="protein sequence ID" value="KAF2308199.1"/>
    <property type="molecule type" value="Genomic_DNA"/>
</dbReference>
<evidence type="ECO:0000313" key="2">
    <source>
        <dbReference type="Proteomes" id="UP000467840"/>
    </source>
</evidence>
<dbReference type="AlphaFoldDB" id="A0A6A6M8D1"/>
<comment type="caution">
    <text evidence="1">The sequence shown here is derived from an EMBL/GenBank/DDBJ whole genome shotgun (WGS) entry which is preliminary data.</text>
</comment>
<dbReference type="Proteomes" id="UP000467840">
    <property type="component" value="Chromosome 9"/>
</dbReference>